<evidence type="ECO:0000313" key="1">
    <source>
        <dbReference type="EMBL" id="EIT82354.1"/>
    </source>
</evidence>
<dbReference type="AlphaFoldDB" id="I8ABA3"/>
<reference evidence="1 2" key="1">
    <citation type="journal article" date="2012" name="Eukaryot. Cell">
        <title>Draft genome sequence of Aspergillus oryzae strain 3.042.</title>
        <authorList>
            <person name="Zhao G."/>
            <person name="Yao Y."/>
            <person name="Qi W."/>
            <person name="Wang C."/>
            <person name="Hou L."/>
            <person name="Zeng B."/>
            <person name="Cao X."/>
        </authorList>
    </citation>
    <scope>NUCLEOTIDE SEQUENCE [LARGE SCALE GENOMIC DNA]</scope>
    <source>
        <strain evidence="1 2">3.042</strain>
    </source>
</reference>
<accession>I8ABA3</accession>
<comment type="caution">
    <text evidence="1">The sequence shown here is derived from an EMBL/GenBank/DDBJ whole genome shotgun (WGS) entry which is preliminary data.</text>
</comment>
<name>I8ABA3_ASPO3</name>
<dbReference type="EMBL" id="AKHY01000083">
    <property type="protein sequence ID" value="EIT82354.1"/>
    <property type="molecule type" value="Genomic_DNA"/>
</dbReference>
<dbReference type="Proteomes" id="UP000002812">
    <property type="component" value="Unassembled WGS sequence"/>
</dbReference>
<organism evidence="1 2">
    <name type="scientific">Aspergillus oryzae (strain 3.042)</name>
    <name type="common">Yellow koji mold</name>
    <dbReference type="NCBI Taxonomy" id="1160506"/>
    <lineage>
        <taxon>Eukaryota</taxon>
        <taxon>Fungi</taxon>
        <taxon>Dikarya</taxon>
        <taxon>Ascomycota</taxon>
        <taxon>Pezizomycotina</taxon>
        <taxon>Eurotiomycetes</taxon>
        <taxon>Eurotiomycetidae</taxon>
        <taxon>Eurotiales</taxon>
        <taxon>Aspergillaceae</taxon>
        <taxon>Aspergillus</taxon>
        <taxon>Aspergillus subgen. Circumdati</taxon>
    </lineage>
</organism>
<sequence>MADNIMDVSHGLYDLELCVFFNKPGCMRLCRSHKHGLEVIQPYKAFSVPDLFFVTVTSRKYLASQGDRVSPVEGGSLRKRWWVLFFRYRNPVQDGFGFVSSRLIL</sequence>
<proteinExistence type="predicted"/>
<gene>
    <name evidence="1" type="ORF">Ao3042_00521</name>
</gene>
<protein>
    <submittedName>
        <fullName evidence="1">Uncharacterized protein</fullName>
    </submittedName>
</protein>
<dbReference type="HOGENOM" id="CLU_2235986_0_0_1"/>
<reference evidence="2" key="2">
    <citation type="submission" date="2012-06" db="EMBL/GenBank/DDBJ databases">
        <title>Comparative genomic analyses of Aspergillus oryzae 3.042 and A. oryzae RIB40 for soy-sauce fermentation.</title>
        <authorList>
            <person name="Zhao G."/>
            <person name="Hou L."/>
            <person name="Wang C."/>
            <person name="Cao X."/>
        </authorList>
    </citation>
    <scope>NUCLEOTIDE SEQUENCE [LARGE SCALE GENOMIC DNA]</scope>
    <source>
        <strain evidence="2">3.042</strain>
    </source>
</reference>
<evidence type="ECO:0000313" key="2">
    <source>
        <dbReference type="Proteomes" id="UP000002812"/>
    </source>
</evidence>